<dbReference type="AlphaFoldDB" id="A0A382LJK0"/>
<protein>
    <submittedName>
        <fullName evidence="1">Uncharacterized protein</fullName>
    </submittedName>
</protein>
<gene>
    <name evidence="1" type="ORF">METZ01_LOCUS289733</name>
</gene>
<evidence type="ECO:0000313" key="1">
    <source>
        <dbReference type="EMBL" id="SVC36879.1"/>
    </source>
</evidence>
<accession>A0A382LJK0</accession>
<organism evidence="1">
    <name type="scientific">marine metagenome</name>
    <dbReference type="NCBI Taxonomy" id="408172"/>
    <lineage>
        <taxon>unclassified sequences</taxon>
        <taxon>metagenomes</taxon>
        <taxon>ecological metagenomes</taxon>
    </lineage>
</organism>
<dbReference type="EMBL" id="UINC01087481">
    <property type="protein sequence ID" value="SVC36879.1"/>
    <property type="molecule type" value="Genomic_DNA"/>
</dbReference>
<name>A0A382LJK0_9ZZZZ</name>
<proteinExistence type="predicted"/>
<sequence length="42" mass="4478">MKHILLTTIAGVVLVAHTTLAAATSSQRKTRTSASQCGFDKY</sequence>
<reference evidence="1" key="1">
    <citation type="submission" date="2018-05" db="EMBL/GenBank/DDBJ databases">
        <authorList>
            <person name="Lanie J.A."/>
            <person name="Ng W.-L."/>
            <person name="Kazmierczak K.M."/>
            <person name="Andrzejewski T.M."/>
            <person name="Davidsen T.M."/>
            <person name="Wayne K.J."/>
            <person name="Tettelin H."/>
            <person name="Glass J.I."/>
            <person name="Rusch D."/>
            <person name="Podicherti R."/>
            <person name="Tsui H.-C.T."/>
            <person name="Winkler M.E."/>
        </authorList>
    </citation>
    <scope>NUCLEOTIDE SEQUENCE</scope>
</reference>